<dbReference type="AlphaFoldDB" id="A0AAD7NLY1"/>
<proteinExistence type="inferred from homology"/>
<dbReference type="SMART" id="SM00672">
    <property type="entry name" value="CAP10"/>
    <property type="match status" value="1"/>
</dbReference>
<comment type="similarity">
    <text evidence="1">Belongs to the glycosyltransferase 90 family.</text>
</comment>
<evidence type="ECO:0000259" key="3">
    <source>
        <dbReference type="SMART" id="SM00672"/>
    </source>
</evidence>
<accession>A0AAD7NLY1</accession>
<feature type="non-terminal residue" evidence="4">
    <location>
        <position position="452"/>
    </location>
</feature>
<dbReference type="Pfam" id="PF05686">
    <property type="entry name" value="Glyco_transf_90"/>
    <property type="match status" value="1"/>
</dbReference>
<keyword evidence="2 4" id="KW-0808">Transferase</keyword>
<dbReference type="GO" id="GO:0016740">
    <property type="term" value="F:transferase activity"/>
    <property type="evidence" value="ECO:0007669"/>
    <property type="project" value="UniProtKB-KW"/>
</dbReference>
<dbReference type="InterPro" id="IPR051091">
    <property type="entry name" value="O-Glucosyltr/Glycosyltrsf_90"/>
</dbReference>
<organism evidence="4 5">
    <name type="scientific">Mycena metata</name>
    <dbReference type="NCBI Taxonomy" id="1033252"/>
    <lineage>
        <taxon>Eukaryota</taxon>
        <taxon>Fungi</taxon>
        <taxon>Dikarya</taxon>
        <taxon>Basidiomycota</taxon>
        <taxon>Agaricomycotina</taxon>
        <taxon>Agaricomycetes</taxon>
        <taxon>Agaricomycetidae</taxon>
        <taxon>Agaricales</taxon>
        <taxon>Marasmiineae</taxon>
        <taxon>Mycenaceae</taxon>
        <taxon>Mycena</taxon>
    </lineage>
</organism>
<dbReference type="Proteomes" id="UP001215598">
    <property type="component" value="Unassembled WGS sequence"/>
</dbReference>
<sequence>SNAKVDALYARQSTTLQTARARYSLRNKRPPPSMYDKWFDFAREHSCLIDDYDQITRDFEPFYQLAHHDPAYFKRMVVKSSAQVRQKFSWTDDQGTLYNGDWERTFGRFASLIPDMTAVLNGRDERRVLFNYRQPDGQLEALNASDATPFEHSPRPTASFFKDDMKCFVPNQPTGFTNLVNDASARVYTNHDFPGSNTDTLGSYVFTTDLYPVMSMCRINPCFGDILVPSEVRVPVQVMHPAFGSHPISQYANNISWVDKEPKLYWRGLTSGGRVFGDNYRAFPRFRLIEIGKKHRKTMNVVLSGFHGDLCEQCNEGRIKMEYEIASKGSPREDVYKYKFLMDVDGNSFSGRYLGLLRSGSLVFKSTAFAEFFNDWLIPYEHYIPVLPDLSDLVDKVNWAVENDDEAHRIQQAGQAFAERVLTNDQNDCYFSRVLLEWARLEAMTDAAGATR</sequence>
<protein>
    <submittedName>
        <fullName evidence="4">Glycosyl transferase family 90-domain-containing protein</fullName>
    </submittedName>
</protein>
<comment type="caution">
    <text evidence="4">The sequence shown here is derived from an EMBL/GenBank/DDBJ whole genome shotgun (WGS) entry which is preliminary data.</text>
</comment>
<feature type="domain" description="Glycosyl transferase CAP10" evidence="3">
    <location>
        <begin position="191"/>
        <end position="445"/>
    </location>
</feature>
<reference evidence="4" key="1">
    <citation type="submission" date="2023-03" db="EMBL/GenBank/DDBJ databases">
        <title>Massive genome expansion in bonnet fungi (Mycena s.s.) driven by repeated elements and novel gene families across ecological guilds.</title>
        <authorList>
            <consortium name="Lawrence Berkeley National Laboratory"/>
            <person name="Harder C.B."/>
            <person name="Miyauchi S."/>
            <person name="Viragh M."/>
            <person name="Kuo A."/>
            <person name="Thoen E."/>
            <person name="Andreopoulos B."/>
            <person name="Lu D."/>
            <person name="Skrede I."/>
            <person name="Drula E."/>
            <person name="Henrissat B."/>
            <person name="Morin E."/>
            <person name="Kohler A."/>
            <person name="Barry K."/>
            <person name="LaButti K."/>
            <person name="Morin E."/>
            <person name="Salamov A."/>
            <person name="Lipzen A."/>
            <person name="Mereny Z."/>
            <person name="Hegedus B."/>
            <person name="Baldrian P."/>
            <person name="Stursova M."/>
            <person name="Weitz H."/>
            <person name="Taylor A."/>
            <person name="Grigoriev I.V."/>
            <person name="Nagy L.G."/>
            <person name="Martin F."/>
            <person name="Kauserud H."/>
        </authorList>
    </citation>
    <scope>NUCLEOTIDE SEQUENCE</scope>
    <source>
        <strain evidence="4">CBHHK182m</strain>
    </source>
</reference>
<dbReference type="PANTHER" id="PTHR12203">
    <property type="entry name" value="KDEL LYS-ASP-GLU-LEU CONTAINING - RELATED"/>
    <property type="match status" value="1"/>
</dbReference>
<dbReference type="PANTHER" id="PTHR12203:SF35">
    <property type="entry name" value="PROTEIN O-GLUCOSYLTRANSFERASE 1"/>
    <property type="match status" value="1"/>
</dbReference>
<evidence type="ECO:0000313" key="4">
    <source>
        <dbReference type="EMBL" id="KAJ7766055.1"/>
    </source>
</evidence>
<evidence type="ECO:0000256" key="2">
    <source>
        <dbReference type="ARBA" id="ARBA00022679"/>
    </source>
</evidence>
<evidence type="ECO:0000256" key="1">
    <source>
        <dbReference type="ARBA" id="ARBA00010118"/>
    </source>
</evidence>
<evidence type="ECO:0000313" key="5">
    <source>
        <dbReference type="Proteomes" id="UP001215598"/>
    </source>
</evidence>
<keyword evidence="5" id="KW-1185">Reference proteome</keyword>
<dbReference type="InterPro" id="IPR006598">
    <property type="entry name" value="CAP10"/>
</dbReference>
<name>A0AAD7NLY1_9AGAR</name>
<gene>
    <name evidence="4" type="ORF">B0H16DRAFT_1792878</name>
</gene>
<dbReference type="EMBL" id="JARKIB010000024">
    <property type="protein sequence ID" value="KAJ7766055.1"/>
    <property type="molecule type" value="Genomic_DNA"/>
</dbReference>